<protein>
    <submittedName>
        <fullName evidence="2">SIS domain-containing protein</fullName>
    </submittedName>
</protein>
<dbReference type="InterPro" id="IPR046348">
    <property type="entry name" value="SIS_dom_sf"/>
</dbReference>
<organism evidence="2 3">
    <name type="scientific">Nostocoides vanveenii</name>
    <dbReference type="NCBI Taxonomy" id="330835"/>
    <lineage>
        <taxon>Bacteria</taxon>
        <taxon>Bacillati</taxon>
        <taxon>Actinomycetota</taxon>
        <taxon>Actinomycetes</taxon>
        <taxon>Micrococcales</taxon>
        <taxon>Intrasporangiaceae</taxon>
        <taxon>Nostocoides</taxon>
    </lineage>
</organism>
<dbReference type="PANTHER" id="PTHR10937:SF14">
    <property type="entry name" value="FRUCTOSELYSINE 6-PHOSPHATE DEGLYCASE"/>
    <property type="match status" value="1"/>
</dbReference>
<keyword evidence="3" id="KW-1185">Reference proteome</keyword>
<gene>
    <name evidence="2" type="ORF">GCM10009810_23490</name>
</gene>
<dbReference type="PROSITE" id="PS51464">
    <property type="entry name" value="SIS"/>
    <property type="match status" value="1"/>
</dbReference>
<dbReference type="Pfam" id="PF01380">
    <property type="entry name" value="SIS"/>
    <property type="match status" value="1"/>
</dbReference>
<evidence type="ECO:0000313" key="2">
    <source>
        <dbReference type="EMBL" id="GAA1763613.1"/>
    </source>
</evidence>
<accession>A0ABN2KR22</accession>
<feature type="domain" description="SIS" evidence="1">
    <location>
        <begin position="37"/>
        <end position="186"/>
    </location>
</feature>
<evidence type="ECO:0000259" key="1">
    <source>
        <dbReference type="PROSITE" id="PS51464"/>
    </source>
</evidence>
<name>A0ABN2KR22_9MICO</name>
<reference evidence="2 3" key="1">
    <citation type="journal article" date="2019" name="Int. J. Syst. Evol. Microbiol.">
        <title>The Global Catalogue of Microorganisms (GCM) 10K type strain sequencing project: providing services to taxonomists for standard genome sequencing and annotation.</title>
        <authorList>
            <consortium name="The Broad Institute Genomics Platform"/>
            <consortium name="The Broad Institute Genome Sequencing Center for Infectious Disease"/>
            <person name="Wu L."/>
            <person name="Ma J."/>
        </authorList>
    </citation>
    <scope>NUCLEOTIDE SEQUENCE [LARGE SCALE GENOMIC DNA]</scope>
    <source>
        <strain evidence="2 3">JCM 15591</strain>
    </source>
</reference>
<proteinExistence type="predicted"/>
<sequence>MTTSTERAEGLLNFDQERYLRIQSAAIARGRELGDALAQRQRAGSLEEVVFLGTGGAGILMEPALRLADRHLSLPVQLRHPAEEVVGQAAFGPGSAVVIPSLSGTTKESIAVLQQAKAQGAWIAVLTAHADSPLATAADLTLVNEEAADDSSSESFYLQSLLGIAGLAAQSDDWGPAASLADRLANLPERLVAVKTAYENQAADAAAFLAARDYYVVTAAGYAWPAAHYYAMCILEEMQWIRTRPVHAAHFFHGTLELMEPGVPLVVIAGRDETRPLTDRVIDFSRTVTDHVLVIDAADADLGELPGEVSAVLTPVVVAALLERVSAHLEVLRDHPLTTRRYYRRMAY</sequence>
<dbReference type="PANTHER" id="PTHR10937">
    <property type="entry name" value="GLUCOSAMINE--FRUCTOSE-6-PHOSPHATE AMINOTRANSFERASE, ISOMERIZING"/>
    <property type="match status" value="1"/>
</dbReference>
<dbReference type="RefSeq" id="WP_344066452.1">
    <property type="nucleotide sequence ID" value="NZ_BAAAPN010000053.1"/>
</dbReference>
<evidence type="ECO:0000313" key="3">
    <source>
        <dbReference type="Proteomes" id="UP001501475"/>
    </source>
</evidence>
<comment type="caution">
    <text evidence="2">The sequence shown here is derived from an EMBL/GenBank/DDBJ whole genome shotgun (WGS) entry which is preliminary data.</text>
</comment>
<dbReference type="SUPFAM" id="SSF53697">
    <property type="entry name" value="SIS domain"/>
    <property type="match status" value="1"/>
</dbReference>
<dbReference type="InterPro" id="IPR001347">
    <property type="entry name" value="SIS_dom"/>
</dbReference>
<dbReference type="Gene3D" id="3.40.50.10490">
    <property type="entry name" value="Glucose-6-phosphate isomerase like protein, domain 1"/>
    <property type="match status" value="2"/>
</dbReference>
<dbReference type="EMBL" id="BAAAPN010000053">
    <property type="protein sequence ID" value="GAA1763613.1"/>
    <property type="molecule type" value="Genomic_DNA"/>
</dbReference>
<dbReference type="Proteomes" id="UP001501475">
    <property type="component" value="Unassembled WGS sequence"/>
</dbReference>